<dbReference type="Proteomes" id="UP000605986">
    <property type="component" value="Unassembled WGS sequence"/>
</dbReference>
<sequence length="574" mass="65160">MDHTDKLLLWETVQFAAKATKCLGEVVRKSCSDPCDLFCANLQAILASVGRGLAKLSLSELSAFLNLLERLCQKKDFCEPQTYVEQCQFGVSLQELYPTLAPLWNVDSTTHLEIHDISINPLFYEYRKKALANLRCFIAHIPEEKIVAYPRDIDLQAVRGTFPDCSQELECLYQTILAKCICITSSETIAHLRLQTKFQDHEHVAFGVIFKEHPHHDAVGSSSQAWWQDTHISVRLVDYNETQLQPISGSEFCTCISLQKNQGAMVSHFAIVQQQFYFEKFEEPDPRKQWEPDRPSVSFQSLLREMSSSSDHWTGLRKEVLSWLLAKAVWCHYSSKWMDEPWVNEKLNFLFERRTDGQGQELAGIFVNEPFLSVPTKPCQDQNNPPGRFGIRLMHPLPKILALGVMLIEIHLGRPLKDLYQEPEWARHCTQGRANLNTNLRICRDLIQQQGFFDEIAVSLEALIRNCILSDGILMPPHTRSDEDVREGLFGLVSDLGSYVSQRKPNGLKPLKISEISDKAKLPDLTASSRSKRPVTHTSVPVAIVPRPPPSIVPHPPLANFPPSSLGQNPFLQE</sequence>
<dbReference type="AlphaFoldDB" id="A0A8H4KNN7"/>
<name>A0A8H4KNN7_9HYPO</name>
<dbReference type="PANTHER" id="PTHR35186">
    <property type="entry name" value="ANK_REP_REGION DOMAIN-CONTAINING PROTEIN"/>
    <property type="match status" value="1"/>
</dbReference>
<evidence type="ECO:0000313" key="4">
    <source>
        <dbReference type="Proteomes" id="UP000605986"/>
    </source>
</evidence>
<keyword evidence="4" id="KW-1185">Reference proteome</keyword>
<dbReference type="OrthoDB" id="3565018at2759"/>
<evidence type="ECO:0000256" key="1">
    <source>
        <dbReference type="SAM" id="MobiDB-lite"/>
    </source>
</evidence>
<dbReference type="EMBL" id="JAADJG010000144">
    <property type="protein sequence ID" value="KAF4453696.1"/>
    <property type="molecule type" value="Genomic_DNA"/>
</dbReference>
<dbReference type="Pfam" id="PF24476">
    <property type="entry name" value="DUF7580"/>
    <property type="match status" value="1"/>
</dbReference>
<accession>A0A8H4KNN7</accession>
<proteinExistence type="predicted"/>
<protein>
    <recommendedName>
        <fullName evidence="2">DUF7580 domain-containing protein</fullName>
    </recommendedName>
</protein>
<organism evidence="3 4">
    <name type="scientific">Fusarium austroafricanum</name>
    <dbReference type="NCBI Taxonomy" id="2364996"/>
    <lineage>
        <taxon>Eukaryota</taxon>
        <taxon>Fungi</taxon>
        <taxon>Dikarya</taxon>
        <taxon>Ascomycota</taxon>
        <taxon>Pezizomycotina</taxon>
        <taxon>Sordariomycetes</taxon>
        <taxon>Hypocreomycetidae</taxon>
        <taxon>Hypocreales</taxon>
        <taxon>Nectriaceae</taxon>
        <taxon>Fusarium</taxon>
        <taxon>Fusarium concolor species complex</taxon>
    </lineage>
</organism>
<feature type="compositionally biased region" description="Polar residues" evidence="1">
    <location>
        <begin position="562"/>
        <end position="574"/>
    </location>
</feature>
<evidence type="ECO:0000313" key="3">
    <source>
        <dbReference type="EMBL" id="KAF4453696.1"/>
    </source>
</evidence>
<dbReference type="PANTHER" id="PTHR35186:SF4">
    <property type="entry name" value="PRION-INHIBITION AND PROPAGATION HELO DOMAIN-CONTAINING PROTEIN"/>
    <property type="match status" value="1"/>
</dbReference>
<reference evidence="3" key="1">
    <citation type="submission" date="2020-01" db="EMBL/GenBank/DDBJ databases">
        <title>Identification and distribution of gene clusters putatively required for synthesis of sphingolipid metabolism inhibitors in phylogenetically diverse species of the filamentous fungus Fusarium.</title>
        <authorList>
            <person name="Kim H.-S."/>
            <person name="Busman M."/>
            <person name="Brown D.W."/>
            <person name="Divon H."/>
            <person name="Uhlig S."/>
            <person name="Proctor R.H."/>
        </authorList>
    </citation>
    <scope>NUCLEOTIDE SEQUENCE</scope>
    <source>
        <strain evidence="3">NRRL 53441</strain>
    </source>
</reference>
<evidence type="ECO:0000259" key="2">
    <source>
        <dbReference type="Pfam" id="PF24476"/>
    </source>
</evidence>
<feature type="domain" description="DUF7580" evidence="2">
    <location>
        <begin position="166"/>
        <end position="432"/>
    </location>
</feature>
<comment type="caution">
    <text evidence="3">The sequence shown here is derived from an EMBL/GenBank/DDBJ whole genome shotgun (WGS) entry which is preliminary data.</text>
</comment>
<feature type="compositionally biased region" description="Pro residues" evidence="1">
    <location>
        <begin position="546"/>
        <end position="560"/>
    </location>
</feature>
<gene>
    <name evidence="3" type="ORF">F53441_3705</name>
</gene>
<dbReference type="InterPro" id="IPR056002">
    <property type="entry name" value="DUF7580"/>
</dbReference>
<feature type="region of interest" description="Disordered" evidence="1">
    <location>
        <begin position="524"/>
        <end position="574"/>
    </location>
</feature>